<evidence type="ECO:0000259" key="2">
    <source>
        <dbReference type="Pfam" id="PF00534"/>
    </source>
</evidence>
<gene>
    <name evidence="4" type="ORF">JIN78_01655</name>
</gene>
<dbReference type="PANTHER" id="PTHR45947">
    <property type="entry name" value="SULFOQUINOVOSYL TRANSFERASE SQD2"/>
    <property type="match status" value="1"/>
</dbReference>
<dbReference type="InterPro" id="IPR001296">
    <property type="entry name" value="Glyco_trans_1"/>
</dbReference>
<accession>A0A934RN68</accession>
<dbReference type="PANTHER" id="PTHR45947:SF3">
    <property type="entry name" value="SULFOQUINOVOSYL TRANSFERASE SQD2"/>
    <property type="match status" value="1"/>
</dbReference>
<reference evidence="4" key="1">
    <citation type="submission" date="2021-01" db="EMBL/GenBank/DDBJ databases">
        <title>Modified the classification status of verrucomicrobia.</title>
        <authorList>
            <person name="Feng X."/>
        </authorList>
    </citation>
    <scope>NUCLEOTIDE SEQUENCE</scope>
    <source>
        <strain evidence="4">KCTC 12986</strain>
    </source>
</reference>
<sequence length="668" mass="75031">MRIEFVTDTFPPDVNGVAMTLGRLVEGLRARGHLVHVWHTAERQGESGETSLPSIPLPGYKEVRVGLPGRLKLLRRWRKKSPDAVYVATESLLGLSAIKAAAMLRIPVAAGFHTNFDQYLEQYKLRTLKPAAMSYLKKVHNRADSTFAPSREVVERLENEGFKQVHLLGRGVDTELFRPDRRDETLRREWGAEGETPVVLMVGRLAPEKNLELGLRAFREIQKQHPRAKGVIVGDGPVREQLQGQNKDLIFAGVQRGEDLARHYASADILLFPSETETFGNVLLEAMASGLSTVSYDYAASAKHVSHGVNGRKAPLGESERFVAEALAAADSLAAEADSLRKTACESVQEMGWSQVVETFENQLAKMGEGRLNARTISRRKPSTLEYRTIFLSDIHLGTQDSKVKEVIDFLKHSKYEKLVLNGDIIDGWALKRGGTWKKSHSKFVRHIFKVMENDIEVIYLRGNHDDILDRFLPMAFGPMKIVKEHIHESLQGKKYLVVHGDGFDTVSTDHKWIAGLGAIAYDQLMKVNRLYNSYRLWRGKDYFSMSKMVKSKVKSAVSFVDRYQEQLQMLARRRNCDGIICGHIHTPADEQIDDIHYLNSGDWVESLSCVVEHLDGSFEVIYYEDYLQKIHDDAAAKAEEEVARGLLELPETAPEADSPAPMVSAAG</sequence>
<protein>
    <submittedName>
        <fullName evidence="4">Glycosyltransferase</fullName>
    </submittedName>
</protein>
<dbReference type="Proteomes" id="UP000604083">
    <property type="component" value="Unassembled WGS sequence"/>
</dbReference>
<dbReference type="GO" id="GO:0016757">
    <property type="term" value="F:glycosyltransferase activity"/>
    <property type="evidence" value="ECO:0007669"/>
    <property type="project" value="InterPro"/>
</dbReference>
<dbReference type="AlphaFoldDB" id="A0A934RN68"/>
<dbReference type="SUPFAM" id="SSF56300">
    <property type="entry name" value="Metallo-dependent phosphatases"/>
    <property type="match status" value="1"/>
</dbReference>
<dbReference type="InterPro" id="IPR029052">
    <property type="entry name" value="Metallo-depent_PP-like"/>
</dbReference>
<dbReference type="EMBL" id="JAENIO010000003">
    <property type="protein sequence ID" value="MBK1832752.1"/>
    <property type="molecule type" value="Genomic_DNA"/>
</dbReference>
<dbReference type="CDD" id="cd07398">
    <property type="entry name" value="MPP_YbbF-LpxH"/>
    <property type="match status" value="1"/>
</dbReference>
<comment type="caution">
    <text evidence="4">The sequence shown here is derived from an EMBL/GenBank/DDBJ whole genome shotgun (WGS) entry which is preliminary data.</text>
</comment>
<dbReference type="GO" id="GO:0016787">
    <property type="term" value="F:hydrolase activity"/>
    <property type="evidence" value="ECO:0007669"/>
    <property type="project" value="InterPro"/>
</dbReference>
<dbReference type="Gene3D" id="3.60.21.10">
    <property type="match status" value="1"/>
</dbReference>
<dbReference type="Pfam" id="PF00149">
    <property type="entry name" value="Metallophos"/>
    <property type="match status" value="1"/>
</dbReference>
<dbReference type="CDD" id="cd03814">
    <property type="entry name" value="GT4-like"/>
    <property type="match status" value="1"/>
</dbReference>
<dbReference type="Pfam" id="PF00534">
    <property type="entry name" value="Glycos_transf_1"/>
    <property type="match status" value="1"/>
</dbReference>
<feature type="domain" description="Calcineurin-like phosphoesterase" evidence="1">
    <location>
        <begin position="388"/>
        <end position="588"/>
    </location>
</feature>
<dbReference type="InterPro" id="IPR028098">
    <property type="entry name" value="Glyco_trans_4-like_N"/>
</dbReference>
<name>A0A934RN68_9BACT</name>
<evidence type="ECO:0000313" key="5">
    <source>
        <dbReference type="Proteomes" id="UP000604083"/>
    </source>
</evidence>
<dbReference type="InterPro" id="IPR050194">
    <property type="entry name" value="Glycosyltransferase_grp1"/>
</dbReference>
<evidence type="ECO:0000313" key="4">
    <source>
        <dbReference type="EMBL" id="MBK1832752.1"/>
    </source>
</evidence>
<dbReference type="SUPFAM" id="SSF53756">
    <property type="entry name" value="UDP-Glycosyltransferase/glycogen phosphorylase"/>
    <property type="match status" value="1"/>
</dbReference>
<evidence type="ECO:0000259" key="3">
    <source>
        <dbReference type="Pfam" id="PF13439"/>
    </source>
</evidence>
<dbReference type="InterPro" id="IPR004843">
    <property type="entry name" value="Calcineurin-like_PHP"/>
</dbReference>
<dbReference type="Gene3D" id="3.40.50.2000">
    <property type="entry name" value="Glycogen Phosphorylase B"/>
    <property type="match status" value="2"/>
</dbReference>
<evidence type="ECO:0000259" key="1">
    <source>
        <dbReference type="Pfam" id="PF00149"/>
    </source>
</evidence>
<dbReference type="Pfam" id="PF13439">
    <property type="entry name" value="Glyco_transf_4"/>
    <property type="match status" value="1"/>
</dbReference>
<proteinExistence type="predicted"/>
<organism evidence="4 5">
    <name type="scientific">Roseibacillus ishigakijimensis</name>
    <dbReference type="NCBI Taxonomy" id="454146"/>
    <lineage>
        <taxon>Bacteria</taxon>
        <taxon>Pseudomonadati</taxon>
        <taxon>Verrucomicrobiota</taxon>
        <taxon>Verrucomicrobiia</taxon>
        <taxon>Verrucomicrobiales</taxon>
        <taxon>Verrucomicrobiaceae</taxon>
        <taxon>Roseibacillus</taxon>
    </lineage>
</organism>
<dbReference type="RefSeq" id="WP_200390188.1">
    <property type="nucleotide sequence ID" value="NZ_JAENIO010000003.1"/>
</dbReference>
<feature type="domain" description="Glycosyl transferase family 1" evidence="2">
    <location>
        <begin position="184"/>
        <end position="323"/>
    </location>
</feature>
<keyword evidence="5" id="KW-1185">Reference proteome</keyword>
<feature type="domain" description="Glycosyltransferase subfamily 4-like N-terminal" evidence="3">
    <location>
        <begin position="14"/>
        <end position="175"/>
    </location>
</feature>